<dbReference type="AlphaFoldDB" id="A8AMX5"/>
<proteinExistence type="predicted"/>
<keyword evidence="2" id="KW-1185">Reference proteome</keyword>
<dbReference type="STRING" id="290338.CKO_03763"/>
<dbReference type="EMBL" id="CP000822">
    <property type="protein sequence ID" value="ABV14839.1"/>
    <property type="molecule type" value="Genomic_DNA"/>
</dbReference>
<dbReference type="KEGG" id="cko:CKO_03763"/>
<evidence type="ECO:0000313" key="1">
    <source>
        <dbReference type="EMBL" id="ABV14839.1"/>
    </source>
</evidence>
<dbReference type="Proteomes" id="UP000008148">
    <property type="component" value="Chromosome"/>
</dbReference>
<sequence>MPKKAAIIHKILNVVGTTRNLRIRQPVAEGCRQGKKNVMTIFLREIATFYYLR</sequence>
<reference evidence="1 2" key="1">
    <citation type="submission" date="2007-08" db="EMBL/GenBank/DDBJ databases">
        <authorList>
            <consortium name="The Citrobacter koseri Genome Sequencing Project"/>
            <person name="McClelland M."/>
            <person name="Sanderson E.K."/>
            <person name="Porwollik S."/>
            <person name="Spieth J."/>
            <person name="Clifton W.S."/>
            <person name="Latreille P."/>
            <person name="Courtney L."/>
            <person name="Wang C."/>
            <person name="Pepin K."/>
            <person name="Bhonagiri V."/>
            <person name="Nash W."/>
            <person name="Johnson M."/>
            <person name="Thiruvilangam P."/>
            <person name="Wilson R."/>
        </authorList>
    </citation>
    <scope>NUCLEOTIDE SEQUENCE [LARGE SCALE GENOMIC DNA]</scope>
    <source>
        <strain evidence="2">ATCC BAA-895 / CDC 4225-83 / SGSC4696</strain>
    </source>
</reference>
<evidence type="ECO:0000313" key="2">
    <source>
        <dbReference type="Proteomes" id="UP000008148"/>
    </source>
</evidence>
<accession>A8AMX5</accession>
<gene>
    <name evidence="1" type="ordered locus">CKO_03763</name>
</gene>
<dbReference type="HOGENOM" id="CLU_3059950_0_0_6"/>
<protein>
    <submittedName>
        <fullName evidence="1">Uncharacterized protein</fullName>
    </submittedName>
</protein>
<name>A8AMX5_CITK8</name>
<organism evidence="1 2">
    <name type="scientific">Citrobacter koseri (strain ATCC BAA-895 / CDC 4225-83 / SGSC4696)</name>
    <dbReference type="NCBI Taxonomy" id="290338"/>
    <lineage>
        <taxon>Bacteria</taxon>
        <taxon>Pseudomonadati</taxon>
        <taxon>Pseudomonadota</taxon>
        <taxon>Gammaproteobacteria</taxon>
        <taxon>Enterobacterales</taxon>
        <taxon>Enterobacteriaceae</taxon>
        <taxon>Citrobacter</taxon>
    </lineage>
</organism>